<evidence type="ECO:0000313" key="7">
    <source>
        <dbReference type="EMBL" id="PWA78602.1"/>
    </source>
</evidence>
<name>A0A2U1NYL0_ARTAN</name>
<dbReference type="GO" id="GO:0003677">
    <property type="term" value="F:DNA binding"/>
    <property type="evidence" value="ECO:0007669"/>
    <property type="project" value="UniProtKB-KW"/>
</dbReference>
<evidence type="ECO:0000256" key="1">
    <source>
        <dbReference type="ARBA" id="ARBA00023015"/>
    </source>
</evidence>
<dbReference type="GO" id="GO:0003700">
    <property type="term" value="F:DNA-binding transcription factor activity"/>
    <property type="evidence" value="ECO:0007669"/>
    <property type="project" value="InterPro"/>
</dbReference>
<keyword evidence="4" id="KW-0539">Nucleus</keyword>
<dbReference type="InterPro" id="IPR045012">
    <property type="entry name" value="NLP"/>
</dbReference>
<evidence type="ECO:0000256" key="2">
    <source>
        <dbReference type="ARBA" id="ARBA00023125"/>
    </source>
</evidence>
<keyword evidence="2" id="KW-0238">DNA-binding</keyword>
<dbReference type="InterPro" id="IPR055081">
    <property type="entry name" value="NLP1-9_GAF"/>
</dbReference>
<dbReference type="Pfam" id="PF02042">
    <property type="entry name" value="RWP-RK"/>
    <property type="match status" value="1"/>
</dbReference>
<accession>A0A2U1NYL0</accession>
<dbReference type="Pfam" id="PF00564">
    <property type="entry name" value="PB1"/>
    <property type="match status" value="1"/>
</dbReference>
<comment type="caution">
    <text evidence="7">The sequence shown here is derived from an EMBL/GenBank/DDBJ whole genome shotgun (WGS) entry which is preliminary data.</text>
</comment>
<sequence length="700" mass="80092">MVDSFYPDDLSAFLEGFPTYHLHSKPRSRSKGLSVFSSKDERYENNSYSSDDVGTRTMIYDQIISAFSKMDYSDGVIFQFWAPVTIGGKHLLSTSGQPFAVSHLNNLFLQYRRLCVEHVYDIDVNSNNSKFRGTPASEFLNRFPEIAFHSSVNQEVDPFLRNAFQECRLMTSYLIPICCPSQTSSSSDCIGVIECSSWYFARVQLLNEMNMKIKECRLMTSYLIPICCPSQTSSSSDCIGVIECSSWYFARVQLLNEMNMKIKEVGLSVRNTQDRMPYRVNRLSTINGLKLARDQIQEALKIVCQSHHITLAQVWIASLDENHVHSLSSWEDAQTRRVLGLKLTGCIDEDSTKYCRSFQYYHDACDLLPLQPDQELVLKTLQDYEPRFCKNIPQLGTYKFMGWDCTAATDAVRSLTICMRNLHTGDFNYVFEFLWISNSFYPTLLEKLLLKIKRCLPSFKFASGTEIGDTLHVTEVGNHRNKKIKKFDIFQLKRLSSIPEALKEGKKQAAEAMNKGKKAMVVNYNACSKEKRDTTEIELSREDIEQHYGKTMKKAAEELGVSLSTLKRKHSKLGMSGWQGPDLPQRKAYNSNENQSNDKDNGVIQDPSPVKRNENTVIKAELADDIIKLHLGISEATFVTVENDIGKKFKLKHGTFKIKYLDEDEEWILMTSDQDLSDCIQNSRNVDRSAVRLRVLLRNH</sequence>
<protein>
    <submittedName>
        <fullName evidence="7">NIN-like protein</fullName>
    </submittedName>
</protein>
<dbReference type="PROSITE" id="PS51745">
    <property type="entry name" value="PB1"/>
    <property type="match status" value="1"/>
</dbReference>
<dbReference type="STRING" id="35608.A0A2U1NYL0"/>
<keyword evidence="8" id="KW-1185">Reference proteome</keyword>
<dbReference type="Gene3D" id="3.10.20.90">
    <property type="entry name" value="Phosphatidylinositol 3-kinase Catalytic Subunit, Chain A, domain 1"/>
    <property type="match status" value="1"/>
</dbReference>
<dbReference type="InterPro" id="IPR053793">
    <property type="entry name" value="PB1-like"/>
</dbReference>
<dbReference type="PANTHER" id="PTHR32002">
    <property type="entry name" value="PROTEIN NLP8"/>
    <property type="match status" value="1"/>
</dbReference>
<dbReference type="AlphaFoldDB" id="A0A2U1NYL0"/>
<dbReference type="SUPFAM" id="SSF54277">
    <property type="entry name" value="CAD &amp; PB1 domains"/>
    <property type="match status" value="1"/>
</dbReference>
<evidence type="ECO:0000259" key="6">
    <source>
        <dbReference type="PROSITE" id="PS51745"/>
    </source>
</evidence>
<dbReference type="Proteomes" id="UP000245207">
    <property type="component" value="Unassembled WGS sequence"/>
</dbReference>
<dbReference type="PANTHER" id="PTHR32002:SF49">
    <property type="entry name" value="BILE ACID:SODIUM SYMPORTER_ARSENICAL RESISTANCE PROTEIN ACR3-RELATED"/>
    <property type="match status" value="1"/>
</dbReference>
<keyword evidence="3" id="KW-0804">Transcription</keyword>
<gene>
    <name evidence="7" type="ORF">CTI12_AA213020</name>
</gene>
<dbReference type="Pfam" id="PF22922">
    <property type="entry name" value="GAF_NLP"/>
    <property type="match status" value="1"/>
</dbReference>
<dbReference type="InterPro" id="IPR000270">
    <property type="entry name" value="PB1_dom"/>
</dbReference>
<dbReference type="InterPro" id="IPR003035">
    <property type="entry name" value="RWP-RK_dom"/>
</dbReference>
<dbReference type="SMART" id="SM00666">
    <property type="entry name" value="PB1"/>
    <property type="match status" value="1"/>
</dbReference>
<proteinExistence type="predicted"/>
<feature type="region of interest" description="Disordered" evidence="5">
    <location>
        <begin position="572"/>
        <end position="611"/>
    </location>
</feature>
<evidence type="ECO:0000256" key="4">
    <source>
        <dbReference type="ARBA" id="ARBA00023242"/>
    </source>
</evidence>
<evidence type="ECO:0000256" key="3">
    <source>
        <dbReference type="ARBA" id="ARBA00023163"/>
    </source>
</evidence>
<dbReference type="OrthoDB" id="6270329at2759"/>
<dbReference type="EMBL" id="PKPP01001963">
    <property type="protein sequence ID" value="PWA78602.1"/>
    <property type="molecule type" value="Genomic_DNA"/>
</dbReference>
<evidence type="ECO:0000313" key="8">
    <source>
        <dbReference type="Proteomes" id="UP000245207"/>
    </source>
</evidence>
<evidence type="ECO:0000256" key="5">
    <source>
        <dbReference type="SAM" id="MobiDB-lite"/>
    </source>
</evidence>
<reference evidence="7 8" key="1">
    <citation type="journal article" date="2018" name="Mol. Plant">
        <title>The genome of Artemisia annua provides insight into the evolution of Asteraceae family and artemisinin biosynthesis.</title>
        <authorList>
            <person name="Shen Q."/>
            <person name="Zhang L."/>
            <person name="Liao Z."/>
            <person name="Wang S."/>
            <person name="Yan T."/>
            <person name="Shi P."/>
            <person name="Liu M."/>
            <person name="Fu X."/>
            <person name="Pan Q."/>
            <person name="Wang Y."/>
            <person name="Lv Z."/>
            <person name="Lu X."/>
            <person name="Zhang F."/>
            <person name="Jiang W."/>
            <person name="Ma Y."/>
            <person name="Chen M."/>
            <person name="Hao X."/>
            <person name="Li L."/>
            <person name="Tang Y."/>
            <person name="Lv G."/>
            <person name="Zhou Y."/>
            <person name="Sun X."/>
            <person name="Brodelius P.E."/>
            <person name="Rose J.K.C."/>
            <person name="Tang K."/>
        </authorList>
    </citation>
    <scope>NUCLEOTIDE SEQUENCE [LARGE SCALE GENOMIC DNA]</scope>
    <source>
        <strain evidence="8">cv. Huhao1</strain>
        <tissue evidence="7">Leaf</tissue>
    </source>
</reference>
<organism evidence="7 8">
    <name type="scientific">Artemisia annua</name>
    <name type="common">Sweet wormwood</name>
    <dbReference type="NCBI Taxonomy" id="35608"/>
    <lineage>
        <taxon>Eukaryota</taxon>
        <taxon>Viridiplantae</taxon>
        <taxon>Streptophyta</taxon>
        <taxon>Embryophyta</taxon>
        <taxon>Tracheophyta</taxon>
        <taxon>Spermatophyta</taxon>
        <taxon>Magnoliopsida</taxon>
        <taxon>eudicotyledons</taxon>
        <taxon>Gunneridae</taxon>
        <taxon>Pentapetalae</taxon>
        <taxon>asterids</taxon>
        <taxon>campanulids</taxon>
        <taxon>Asterales</taxon>
        <taxon>Asteraceae</taxon>
        <taxon>Asteroideae</taxon>
        <taxon>Anthemideae</taxon>
        <taxon>Artemisiinae</taxon>
        <taxon>Artemisia</taxon>
    </lineage>
</organism>
<keyword evidence="1" id="KW-0805">Transcription regulation</keyword>
<feature type="domain" description="PB1" evidence="6">
    <location>
        <begin position="615"/>
        <end position="698"/>
    </location>
</feature>